<dbReference type="AlphaFoldDB" id="A0A1G2BSU2"/>
<evidence type="ECO:0000313" key="2">
    <source>
        <dbReference type="Proteomes" id="UP000178109"/>
    </source>
</evidence>
<comment type="caution">
    <text evidence="1">The sequence shown here is derived from an EMBL/GenBank/DDBJ whole genome shotgun (WGS) entry which is preliminary data.</text>
</comment>
<gene>
    <name evidence="1" type="ORF">A3H70_03425</name>
</gene>
<reference evidence="1 2" key="1">
    <citation type="journal article" date="2016" name="Nat. Commun.">
        <title>Thousands of microbial genomes shed light on interconnected biogeochemical processes in an aquifer system.</title>
        <authorList>
            <person name="Anantharaman K."/>
            <person name="Brown C.T."/>
            <person name="Hug L.A."/>
            <person name="Sharon I."/>
            <person name="Castelle C.J."/>
            <person name="Probst A.J."/>
            <person name="Thomas B.C."/>
            <person name="Singh A."/>
            <person name="Wilkins M.J."/>
            <person name="Karaoz U."/>
            <person name="Brodie E.L."/>
            <person name="Williams K.H."/>
            <person name="Hubbard S.S."/>
            <person name="Banfield J.F."/>
        </authorList>
    </citation>
    <scope>NUCLEOTIDE SEQUENCE [LARGE SCALE GENOMIC DNA]</scope>
</reference>
<proteinExistence type="predicted"/>
<dbReference type="Proteomes" id="UP000178109">
    <property type="component" value="Unassembled WGS sequence"/>
</dbReference>
<dbReference type="STRING" id="1798553.A3H70_03425"/>
<protein>
    <submittedName>
        <fullName evidence="1">Uncharacterized protein</fullName>
    </submittedName>
</protein>
<sequence>MNQERIDECDCHSERGVLATPSGILGTGSAIPEFNFGIAASLAEYCSLLAMTNEADYFIRVISM</sequence>
<accession>A0A1G2BSU2</accession>
<organism evidence="1 2">
    <name type="scientific">Candidatus Komeilibacteria bacterium RIFCSPLOWO2_02_FULL_48_11</name>
    <dbReference type="NCBI Taxonomy" id="1798553"/>
    <lineage>
        <taxon>Bacteria</taxon>
        <taxon>Candidatus Komeiliibacteriota</taxon>
    </lineage>
</organism>
<name>A0A1G2BSU2_9BACT</name>
<dbReference type="EMBL" id="MHKO01000025">
    <property type="protein sequence ID" value="OGY92265.1"/>
    <property type="molecule type" value="Genomic_DNA"/>
</dbReference>
<evidence type="ECO:0000313" key="1">
    <source>
        <dbReference type="EMBL" id="OGY92265.1"/>
    </source>
</evidence>